<dbReference type="Gene3D" id="3.40.30.10">
    <property type="entry name" value="Glutaredoxin"/>
    <property type="match status" value="1"/>
</dbReference>
<accession>A0A4R0N115</accession>
<dbReference type="GO" id="GO:0017004">
    <property type="term" value="P:cytochrome complex assembly"/>
    <property type="evidence" value="ECO:0007669"/>
    <property type="project" value="UniProtKB-KW"/>
</dbReference>
<dbReference type="Pfam" id="PF14289">
    <property type="entry name" value="DUF4369"/>
    <property type="match status" value="1"/>
</dbReference>
<proteinExistence type="predicted"/>
<dbReference type="PANTHER" id="PTHR42852">
    <property type="entry name" value="THIOL:DISULFIDE INTERCHANGE PROTEIN DSBE"/>
    <property type="match status" value="1"/>
</dbReference>
<evidence type="ECO:0000256" key="5">
    <source>
        <dbReference type="SAM" id="SignalP"/>
    </source>
</evidence>
<comment type="subcellular location">
    <subcellularLocation>
        <location evidence="1">Cell envelope</location>
    </subcellularLocation>
</comment>
<dbReference type="OrthoDB" id="750178at2"/>
<dbReference type="SUPFAM" id="SSF52833">
    <property type="entry name" value="Thioredoxin-like"/>
    <property type="match status" value="1"/>
</dbReference>
<dbReference type="InterPro" id="IPR000866">
    <property type="entry name" value="AhpC/TSA"/>
</dbReference>
<evidence type="ECO:0000313" key="7">
    <source>
        <dbReference type="EMBL" id="TCC93355.1"/>
    </source>
</evidence>
<evidence type="ECO:0000256" key="1">
    <source>
        <dbReference type="ARBA" id="ARBA00004196"/>
    </source>
</evidence>
<gene>
    <name evidence="7" type="ORF">EZ428_00870</name>
</gene>
<keyword evidence="3" id="KW-1015">Disulfide bond</keyword>
<dbReference type="GO" id="GO:0016491">
    <property type="term" value="F:oxidoreductase activity"/>
    <property type="evidence" value="ECO:0007669"/>
    <property type="project" value="InterPro"/>
</dbReference>
<dbReference type="GO" id="GO:0030313">
    <property type="term" value="C:cell envelope"/>
    <property type="evidence" value="ECO:0007669"/>
    <property type="project" value="UniProtKB-SubCell"/>
</dbReference>
<keyword evidence="8" id="KW-1185">Reference proteome</keyword>
<name>A0A4R0N115_9SPHI</name>
<dbReference type="CDD" id="cd02966">
    <property type="entry name" value="TlpA_like_family"/>
    <property type="match status" value="1"/>
</dbReference>
<dbReference type="AlphaFoldDB" id="A0A4R0N115"/>
<protein>
    <submittedName>
        <fullName evidence="7">AhpC/TSA family protein</fullName>
    </submittedName>
</protein>
<dbReference type="EMBL" id="SJSK01000001">
    <property type="protein sequence ID" value="TCC93355.1"/>
    <property type="molecule type" value="Genomic_DNA"/>
</dbReference>
<keyword evidence="5" id="KW-0732">Signal</keyword>
<feature type="signal peptide" evidence="5">
    <location>
        <begin position="1"/>
        <end position="18"/>
    </location>
</feature>
<dbReference type="InterPro" id="IPR025380">
    <property type="entry name" value="DUF4369"/>
</dbReference>
<evidence type="ECO:0000259" key="6">
    <source>
        <dbReference type="PROSITE" id="PS51352"/>
    </source>
</evidence>
<dbReference type="PROSITE" id="PS00194">
    <property type="entry name" value="THIOREDOXIN_1"/>
    <property type="match status" value="1"/>
</dbReference>
<dbReference type="InterPro" id="IPR050553">
    <property type="entry name" value="Thioredoxin_ResA/DsbE_sf"/>
</dbReference>
<evidence type="ECO:0000256" key="3">
    <source>
        <dbReference type="ARBA" id="ARBA00023157"/>
    </source>
</evidence>
<dbReference type="Pfam" id="PF00578">
    <property type="entry name" value="AhpC-TSA"/>
    <property type="match status" value="1"/>
</dbReference>
<organism evidence="7 8">
    <name type="scientific">Pedobacter frigiditerrae</name>
    <dbReference type="NCBI Taxonomy" id="2530452"/>
    <lineage>
        <taxon>Bacteria</taxon>
        <taxon>Pseudomonadati</taxon>
        <taxon>Bacteroidota</taxon>
        <taxon>Sphingobacteriia</taxon>
        <taxon>Sphingobacteriales</taxon>
        <taxon>Sphingobacteriaceae</taxon>
        <taxon>Pedobacter</taxon>
    </lineage>
</organism>
<evidence type="ECO:0000256" key="4">
    <source>
        <dbReference type="ARBA" id="ARBA00023284"/>
    </source>
</evidence>
<sequence>MKKLILSAFCLLPLGLMAQQAFTIQGKVGTLNEPAKAFLVYKVGTNSITDSATLKNGTFEFKGSVDGVTSASIRVKHDATPVDPKKRVPSDVITVFLEKATIKVEAADSIKYAKITGSKVNDDNAKYITLFKPMNDQVAIYMKEYNAYTTEQKKDTTFMKPFMAKYTAANKDREPLTKKFAEENLNSYMGLVAFRSSMGYDIDPKIVEPQFLKYAAEYRASALGKNIASTIEGAKKTQIGVIAPDFAQHDPEGKVVKLSDFKGKYVLVDFWAAWCGPCREENPNVVAAFNKFKDKNFTVFGVSFDGGTTGTTKEKWLEAIEKDKLTWTHVSELKGWENDARYLYGIQGIPANFLIDPTGKIVGKSLRGEALHKKLEELLGVKSK</sequence>
<dbReference type="PANTHER" id="PTHR42852:SF6">
    <property type="entry name" value="THIOL:DISULFIDE INTERCHANGE PROTEIN DSBE"/>
    <property type="match status" value="1"/>
</dbReference>
<keyword evidence="4" id="KW-0676">Redox-active center</keyword>
<dbReference type="Proteomes" id="UP000292884">
    <property type="component" value="Unassembled WGS sequence"/>
</dbReference>
<keyword evidence="2" id="KW-0201">Cytochrome c-type biogenesis</keyword>
<feature type="domain" description="Thioredoxin" evidence="6">
    <location>
        <begin position="237"/>
        <end position="384"/>
    </location>
</feature>
<evidence type="ECO:0000256" key="2">
    <source>
        <dbReference type="ARBA" id="ARBA00022748"/>
    </source>
</evidence>
<dbReference type="GO" id="GO:0016209">
    <property type="term" value="F:antioxidant activity"/>
    <property type="evidence" value="ECO:0007669"/>
    <property type="project" value="InterPro"/>
</dbReference>
<feature type="chain" id="PRO_5020506126" evidence="5">
    <location>
        <begin position="19"/>
        <end position="384"/>
    </location>
</feature>
<reference evidence="7 8" key="1">
    <citation type="submission" date="2019-02" db="EMBL/GenBank/DDBJ databases">
        <title>Pedobacter sp. RP-1-13 sp. nov., isolated from Arctic soil.</title>
        <authorList>
            <person name="Dahal R.H."/>
        </authorList>
    </citation>
    <scope>NUCLEOTIDE SEQUENCE [LARGE SCALE GENOMIC DNA]</scope>
    <source>
        <strain evidence="7 8">RP-1-13</strain>
    </source>
</reference>
<comment type="caution">
    <text evidence="7">The sequence shown here is derived from an EMBL/GenBank/DDBJ whole genome shotgun (WGS) entry which is preliminary data.</text>
</comment>
<dbReference type="InterPro" id="IPR013766">
    <property type="entry name" value="Thioredoxin_domain"/>
</dbReference>
<dbReference type="PROSITE" id="PS51352">
    <property type="entry name" value="THIOREDOXIN_2"/>
    <property type="match status" value="1"/>
</dbReference>
<dbReference type="InterPro" id="IPR017937">
    <property type="entry name" value="Thioredoxin_CS"/>
</dbReference>
<evidence type="ECO:0000313" key="8">
    <source>
        <dbReference type="Proteomes" id="UP000292884"/>
    </source>
</evidence>
<dbReference type="RefSeq" id="WP_131551224.1">
    <property type="nucleotide sequence ID" value="NZ_SJSK01000001.1"/>
</dbReference>
<dbReference type="InterPro" id="IPR036249">
    <property type="entry name" value="Thioredoxin-like_sf"/>
</dbReference>